<accession>A0A1G2BA50</accession>
<comment type="subcellular location">
    <subcellularLocation>
        <location evidence="1">Membrane</location>
        <topology evidence="1">Multi-pass membrane protein</topology>
    </subcellularLocation>
</comment>
<dbReference type="Pfam" id="PF02674">
    <property type="entry name" value="Colicin_V"/>
    <property type="match status" value="1"/>
</dbReference>
<dbReference type="EMBL" id="MHKI01000026">
    <property type="protein sequence ID" value="OGY86002.1"/>
    <property type="molecule type" value="Genomic_DNA"/>
</dbReference>
<keyword evidence="3 5" id="KW-1133">Transmembrane helix</keyword>
<organism evidence="6 7">
    <name type="scientific">Candidatus Kerfeldbacteria bacterium RIFOXYB2_FULL_38_14</name>
    <dbReference type="NCBI Taxonomy" id="1798547"/>
    <lineage>
        <taxon>Bacteria</taxon>
        <taxon>Candidatus Kerfeldiibacteriota</taxon>
    </lineage>
</organism>
<dbReference type="Proteomes" id="UP000176420">
    <property type="component" value="Unassembled WGS sequence"/>
</dbReference>
<keyword evidence="2 5" id="KW-0812">Transmembrane</keyword>
<evidence type="ECO:0000313" key="6">
    <source>
        <dbReference type="EMBL" id="OGY86002.1"/>
    </source>
</evidence>
<proteinExistence type="predicted"/>
<evidence type="ECO:0000256" key="1">
    <source>
        <dbReference type="ARBA" id="ARBA00004141"/>
    </source>
</evidence>
<sequence length="179" mass="20218">MHWLDILIIIWLGISLYSGLKMGFIYKAATTIGFFCGLWVASRYTPELAQKWHLGPWQMPFIFLLLMSLVSRVFGLAGWLINKLFHLVAILPFLKTFNRVLGGVLSLGLSCFVISSVLYVADIYAPQSIDPVMQKSIAGRNLLKLSIFYKPFLSAKLDDLIKKEKNKIPTIPSADIPNR</sequence>
<keyword evidence="4 5" id="KW-0472">Membrane</keyword>
<comment type="caution">
    <text evidence="6">The sequence shown here is derived from an EMBL/GenBank/DDBJ whole genome shotgun (WGS) entry which is preliminary data.</text>
</comment>
<dbReference type="PANTHER" id="PTHR37306:SF1">
    <property type="entry name" value="COLICIN V PRODUCTION PROTEIN"/>
    <property type="match status" value="1"/>
</dbReference>
<dbReference type="InterPro" id="IPR003825">
    <property type="entry name" value="Colicin-V_CvpA"/>
</dbReference>
<evidence type="ECO:0000256" key="5">
    <source>
        <dbReference type="SAM" id="Phobius"/>
    </source>
</evidence>
<feature type="transmembrane region" description="Helical" evidence="5">
    <location>
        <begin position="61"/>
        <end position="81"/>
    </location>
</feature>
<protein>
    <recommendedName>
        <fullName evidence="8">Colicin V production protein</fullName>
    </recommendedName>
</protein>
<dbReference type="PANTHER" id="PTHR37306">
    <property type="entry name" value="COLICIN V PRODUCTION PROTEIN"/>
    <property type="match status" value="1"/>
</dbReference>
<name>A0A1G2BA50_9BACT</name>
<dbReference type="AlphaFoldDB" id="A0A1G2BA50"/>
<gene>
    <name evidence="6" type="ORF">A2319_00335</name>
</gene>
<reference evidence="6 7" key="1">
    <citation type="journal article" date="2016" name="Nat. Commun.">
        <title>Thousands of microbial genomes shed light on interconnected biogeochemical processes in an aquifer system.</title>
        <authorList>
            <person name="Anantharaman K."/>
            <person name="Brown C.T."/>
            <person name="Hug L.A."/>
            <person name="Sharon I."/>
            <person name="Castelle C.J."/>
            <person name="Probst A.J."/>
            <person name="Thomas B.C."/>
            <person name="Singh A."/>
            <person name="Wilkins M.J."/>
            <person name="Karaoz U."/>
            <person name="Brodie E.L."/>
            <person name="Williams K.H."/>
            <person name="Hubbard S.S."/>
            <person name="Banfield J.F."/>
        </authorList>
    </citation>
    <scope>NUCLEOTIDE SEQUENCE [LARGE SCALE GENOMIC DNA]</scope>
</reference>
<evidence type="ECO:0000313" key="7">
    <source>
        <dbReference type="Proteomes" id="UP000176420"/>
    </source>
</evidence>
<evidence type="ECO:0000256" key="3">
    <source>
        <dbReference type="ARBA" id="ARBA00022989"/>
    </source>
</evidence>
<evidence type="ECO:0000256" key="4">
    <source>
        <dbReference type="ARBA" id="ARBA00023136"/>
    </source>
</evidence>
<evidence type="ECO:0000256" key="2">
    <source>
        <dbReference type="ARBA" id="ARBA00022692"/>
    </source>
</evidence>
<dbReference type="GO" id="GO:0016020">
    <property type="term" value="C:membrane"/>
    <property type="evidence" value="ECO:0007669"/>
    <property type="project" value="UniProtKB-SubCell"/>
</dbReference>
<feature type="transmembrane region" description="Helical" evidence="5">
    <location>
        <begin position="101"/>
        <end position="125"/>
    </location>
</feature>
<dbReference type="GO" id="GO:0009403">
    <property type="term" value="P:toxin biosynthetic process"/>
    <property type="evidence" value="ECO:0007669"/>
    <property type="project" value="InterPro"/>
</dbReference>
<evidence type="ECO:0008006" key="8">
    <source>
        <dbReference type="Google" id="ProtNLM"/>
    </source>
</evidence>